<dbReference type="FunFam" id="1.10.630.10:FF:000038">
    <property type="entry name" value="Cytochrome P450 84A1"/>
    <property type="match status" value="1"/>
</dbReference>
<evidence type="ECO:0000256" key="3">
    <source>
        <dbReference type="ARBA" id="ARBA00022617"/>
    </source>
</evidence>
<keyword evidence="10" id="KW-0812">Transmembrane</keyword>
<keyword evidence="11" id="KW-1185">Reference proteome</keyword>
<comment type="cofactor">
    <cofactor evidence="1 8">
        <name>heme</name>
        <dbReference type="ChEBI" id="CHEBI:30413"/>
    </cofactor>
</comment>
<dbReference type="PRINTS" id="PR00385">
    <property type="entry name" value="P450"/>
</dbReference>
<dbReference type="GO" id="GO:0004497">
    <property type="term" value="F:monooxygenase activity"/>
    <property type="evidence" value="ECO:0007669"/>
    <property type="project" value="UniProtKB-KW"/>
</dbReference>
<evidence type="ECO:0000313" key="12">
    <source>
        <dbReference type="RefSeq" id="XP_030539388.1"/>
    </source>
</evidence>
<feature type="binding site" description="axial binding residue" evidence="8">
    <location>
        <position position="444"/>
    </location>
    <ligand>
        <name>heme</name>
        <dbReference type="ChEBI" id="CHEBI:30413"/>
    </ligand>
    <ligandPart>
        <name>Fe</name>
        <dbReference type="ChEBI" id="CHEBI:18248"/>
    </ligandPart>
</feature>
<evidence type="ECO:0000256" key="1">
    <source>
        <dbReference type="ARBA" id="ARBA00001971"/>
    </source>
</evidence>
<keyword evidence="6 8" id="KW-0408">Iron</keyword>
<dbReference type="Proteomes" id="UP000827889">
    <property type="component" value="Chromosome 2"/>
</dbReference>
<dbReference type="KEGG" id="rarg:115747354"/>
<reference evidence="12" key="2">
    <citation type="submission" date="2025-08" db="UniProtKB">
        <authorList>
            <consortium name="RefSeq"/>
        </authorList>
    </citation>
    <scope>IDENTIFICATION</scope>
    <source>
        <tissue evidence="12">Leaf</tissue>
    </source>
</reference>
<evidence type="ECO:0000256" key="5">
    <source>
        <dbReference type="ARBA" id="ARBA00023002"/>
    </source>
</evidence>
<dbReference type="GO" id="GO:0016705">
    <property type="term" value="F:oxidoreductase activity, acting on paired donors, with incorporation or reduction of molecular oxygen"/>
    <property type="evidence" value="ECO:0007669"/>
    <property type="project" value="InterPro"/>
</dbReference>
<comment type="similarity">
    <text evidence="2 9">Belongs to the cytochrome P450 family.</text>
</comment>
<name>A0A8B8PYN1_9MYRT</name>
<sequence>MDAPSWAAYGLAAAFLLLLLLSGHRRRRPLKLPPGPKPWPVIGNLNLIFPLPHRSIHELSRIYGPIMKLQVGSRGMVVCSSADMAKAFLKTHDAVFAYRPKIAAAKYMAYNCSGMAWSPCGPYFQQARRIFLAELFSAARQQSFEYIRVEEMRMLTRNLFEAKGQPINVKDHLSNLNLNVVCRMVLGKKYADKSKSSNVMSAEEFRKMVDELFFLMGTLNLGDFIPLLDFLDLQGYIKRMKAVNKKFDMFLEHVLGEHEARRVGVKGYEAKDMVDVLLQHVDDPNLEVKIERHGVKALILELIAGGTESSTVSVEWIMCELLKNPRILDKATRELDNVIGRERWVQEADVASLPYLDAVIKETMRLHPVGAFIGHHFASQDCRVNGYDVPKDTIVLVSKWSIGRDPKLWDDPENFIPERFIGKAIDVKGQSFELLPFGSGRRMCPAYNLGLRMIQTSLANLVHGFTWKLPEGMTREDLSMEEVLGLSTPKKIPLIAVAEPRLPLHLY</sequence>
<dbReference type="PANTHER" id="PTHR47944:SF4">
    <property type="entry name" value="OS09G0441700 PROTEIN"/>
    <property type="match status" value="1"/>
</dbReference>
<dbReference type="Gene3D" id="1.10.630.10">
    <property type="entry name" value="Cytochrome P450"/>
    <property type="match status" value="1"/>
</dbReference>
<dbReference type="OrthoDB" id="2789670at2759"/>
<dbReference type="RefSeq" id="XP_030539388.1">
    <property type="nucleotide sequence ID" value="XM_030683528.1"/>
</dbReference>
<proteinExistence type="inferred from homology"/>
<dbReference type="InterPro" id="IPR036396">
    <property type="entry name" value="Cyt_P450_sf"/>
</dbReference>
<dbReference type="PANTHER" id="PTHR47944">
    <property type="entry name" value="CYTOCHROME P450 98A9"/>
    <property type="match status" value="1"/>
</dbReference>
<evidence type="ECO:0000313" key="11">
    <source>
        <dbReference type="Proteomes" id="UP000827889"/>
    </source>
</evidence>
<evidence type="ECO:0000256" key="4">
    <source>
        <dbReference type="ARBA" id="ARBA00022723"/>
    </source>
</evidence>
<dbReference type="SUPFAM" id="SSF48264">
    <property type="entry name" value="Cytochrome P450"/>
    <property type="match status" value="1"/>
</dbReference>
<evidence type="ECO:0000256" key="6">
    <source>
        <dbReference type="ARBA" id="ARBA00023004"/>
    </source>
</evidence>
<dbReference type="CDD" id="cd20618">
    <property type="entry name" value="CYP71_clan"/>
    <property type="match status" value="1"/>
</dbReference>
<keyword evidence="10" id="KW-1133">Transmembrane helix</keyword>
<dbReference type="PRINTS" id="PR00463">
    <property type="entry name" value="EP450I"/>
</dbReference>
<dbReference type="InterPro" id="IPR001128">
    <property type="entry name" value="Cyt_P450"/>
</dbReference>
<dbReference type="GO" id="GO:0005506">
    <property type="term" value="F:iron ion binding"/>
    <property type="evidence" value="ECO:0007669"/>
    <property type="project" value="InterPro"/>
</dbReference>
<organism evidence="11 12">
    <name type="scientific">Rhodamnia argentea</name>
    <dbReference type="NCBI Taxonomy" id="178133"/>
    <lineage>
        <taxon>Eukaryota</taxon>
        <taxon>Viridiplantae</taxon>
        <taxon>Streptophyta</taxon>
        <taxon>Embryophyta</taxon>
        <taxon>Tracheophyta</taxon>
        <taxon>Spermatophyta</taxon>
        <taxon>Magnoliopsida</taxon>
        <taxon>eudicotyledons</taxon>
        <taxon>Gunneridae</taxon>
        <taxon>Pentapetalae</taxon>
        <taxon>rosids</taxon>
        <taxon>malvids</taxon>
        <taxon>Myrtales</taxon>
        <taxon>Myrtaceae</taxon>
        <taxon>Myrtoideae</taxon>
        <taxon>Myrteae</taxon>
        <taxon>Australasian group</taxon>
        <taxon>Rhodamnia</taxon>
    </lineage>
</organism>
<keyword evidence="5 9" id="KW-0560">Oxidoreductase</keyword>
<evidence type="ECO:0000256" key="7">
    <source>
        <dbReference type="ARBA" id="ARBA00023033"/>
    </source>
</evidence>
<keyword evidence="4 8" id="KW-0479">Metal-binding</keyword>
<dbReference type="InterPro" id="IPR017972">
    <property type="entry name" value="Cyt_P450_CS"/>
</dbReference>
<dbReference type="GeneID" id="115747354"/>
<protein>
    <submittedName>
        <fullName evidence="12">Trimethyltridecatetraene synthase-like</fullName>
    </submittedName>
</protein>
<dbReference type="AlphaFoldDB" id="A0A8B8PYN1"/>
<accession>A0A8B8PYN1</accession>
<feature type="transmembrane region" description="Helical" evidence="10">
    <location>
        <begin position="6"/>
        <end position="23"/>
    </location>
</feature>
<dbReference type="GO" id="GO:0044550">
    <property type="term" value="P:secondary metabolite biosynthetic process"/>
    <property type="evidence" value="ECO:0007669"/>
    <property type="project" value="UniProtKB-ARBA"/>
</dbReference>
<evidence type="ECO:0000256" key="9">
    <source>
        <dbReference type="RuleBase" id="RU000461"/>
    </source>
</evidence>
<dbReference type="GO" id="GO:0020037">
    <property type="term" value="F:heme binding"/>
    <property type="evidence" value="ECO:0007669"/>
    <property type="project" value="InterPro"/>
</dbReference>
<dbReference type="InterPro" id="IPR002401">
    <property type="entry name" value="Cyt_P450_E_grp-I"/>
</dbReference>
<keyword evidence="7 9" id="KW-0503">Monooxygenase</keyword>
<gene>
    <name evidence="12" type="primary">LOC115747354</name>
</gene>
<evidence type="ECO:0000256" key="2">
    <source>
        <dbReference type="ARBA" id="ARBA00010617"/>
    </source>
</evidence>
<evidence type="ECO:0000256" key="10">
    <source>
        <dbReference type="SAM" id="Phobius"/>
    </source>
</evidence>
<keyword evidence="3 8" id="KW-0349">Heme</keyword>
<dbReference type="Pfam" id="PF00067">
    <property type="entry name" value="p450"/>
    <property type="match status" value="1"/>
</dbReference>
<dbReference type="PROSITE" id="PS00086">
    <property type="entry name" value="CYTOCHROME_P450"/>
    <property type="match status" value="1"/>
</dbReference>
<reference evidence="11" key="1">
    <citation type="submission" date="2025-05" db="UniProtKB">
        <authorList>
            <consortium name="RefSeq"/>
        </authorList>
    </citation>
    <scope>NUCLEOTIDE SEQUENCE [LARGE SCALE GENOMIC DNA]</scope>
</reference>
<evidence type="ECO:0000256" key="8">
    <source>
        <dbReference type="PIRSR" id="PIRSR602401-1"/>
    </source>
</evidence>
<keyword evidence="10" id="KW-0472">Membrane</keyword>